<dbReference type="EMBL" id="CVRI01000066">
    <property type="protein sequence ID" value="CRL06102.1"/>
    <property type="molecule type" value="Genomic_DNA"/>
</dbReference>
<gene>
    <name evidence="2" type="ORF">CLUMA_CG019244</name>
</gene>
<organism evidence="2 3">
    <name type="scientific">Clunio marinus</name>
    <dbReference type="NCBI Taxonomy" id="568069"/>
    <lineage>
        <taxon>Eukaryota</taxon>
        <taxon>Metazoa</taxon>
        <taxon>Ecdysozoa</taxon>
        <taxon>Arthropoda</taxon>
        <taxon>Hexapoda</taxon>
        <taxon>Insecta</taxon>
        <taxon>Pterygota</taxon>
        <taxon>Neoptera</taxon>
        <taxon>Endopterygota</taxon>
        <taxon>Diptera</taxon>
        <taxon>Nematocera</taxon>
        <taxon>Chironomoidea</taxon>
        <taxon>Chironomidae</taxon>
        <taxon>Clunio</taxon>
    </lineage>
</organism>
<name>A0A1J1J3T4_9DIPT</name>
<evidence type="ECO:0000256" key="1">
    <source>
        <dbReference type="SAM" id="MobiDB-lite"/>
    </source>
</evidence>
<accession>A0A1J1J3T4</accession>
<proteinExistence type="predicted"/>
<evidence type="ECO:0000313" key="3">
    <source>
        <dbReference type="Proteomes" id="UP000183832"/>
    </source>
</evidence>
<keyword evidence="3" id="KW-1185">Reference proteome</keyword>
<reference evidence="2 3" key="1">
    <citation type="submission" date="2015-04" db="EMBL/GenBank/DDBJ databases">
        <authorList>
            <person name="Syromyatnikov M.Y."/>
            <person name="Popov V.N."/>
        </authorList>
    </citation>
    <scope>NUCLEOTIDE SEQUENCE [LARGE SCALE GENOMIC DNA]</scope>
</reference>
<sequence length="73" mass="8156">MLSKTFKEKISLLKGKNEQEKEEEGKKNNEMMNVMNALLLQNENYLTCEMCVGYHNVAALLADALSASMSVVS</sequence>
<dbReference type="Proteomes" id="UP000183832">
    <property type="component" value="Unassembled WGS sequence"/>
</dbReference>
<evidence type="ECO:0000313" key="2">
    <source>
        <dbReference type="EMBL" id="CRL06102.1"/>
    </source>
</evidence>
<dbReference type="AlphaFoldDB" id="A0A1J1J3T4"/>
<feature type="region of interest" description="Disordered" evidence="1">
    <location>
        <begin position="1"/>
        <end position="26"/>
    </location>
</feature>
<protein>
    <submittedName>
        <fullName evidence="2">CLUMA_CG019244, isoform A</fullName>
    </submittedName>
</protein>